<protein>
    <submittedName>
        <fullName evidence="1">Uncharacterized protein</fullName>
    </submittedName>
</protein>
<name>A0ABT7HKG6_9FUSO</name>
<comment type="caution">
    <text evidence="1">The sequence shown here is derived from an EMBL/GenBank/DDBJ whole genome shotgun (WGS) entry which is preliminary data.</text>
</comment>
<dbReference type="Proteomes" id="UP001225134">
    <property type="component" value="Unassembled WGS sequence"/>
</dbReference>
<proteinExistence type="predicted"/>
<dbReference type="EMBL" id="JASSPP010000010">
    <property type="protein sequence ID" value="MDK9581024.1"/>
    <property type="molecule type" value="Genomic_DNA"/>
</dbReference>
<accession>A0ABT7HKG6</accession>
<organism evidence="1 2">
    <name type="scientific">Sneathia sanguinegens</name>
    <dbReference type="NCBI Taxonomy" id="40543"/>
    <lineage>
        <taxon>Bacteria</taxon>
        <taxon>Fusobacteriati</taxon>
        <taxon>Fusobacteriota</taxon>
        <taxon>Fusobacteriia</taxon>
        <taxon>Fusobacteriales</taxon>
        <taxon>Leptotrichiaceae</taxon>
        <taxon>Sneathia</taxon>
    </lineage>
</organism>
<evidence type="ECO:0000313" key="1">
    <source>
        <dbReference type="EMBL" id="MDK9581024.1"/>
    </source>
</evidence>
<reference evidence="1 2" key="1">
    <citation type="submission" date="2023-06" db="EMBL/GenBank/DDBJ databases">
        <title>Antibody response to the Sneathia vaginalis cytopathogenic toxin A during pregnancy.</title>
        <authorList>
            <person name="Mccoy Z.T."/>
            <person name="Serrano M.G."/>
            <person name="Spaine K."/>
            <person name="Edwards D.J."/>
            <person name="Buck G.A."/>
            <person name="Jefferson K."/>
        </authorList>
    </citation>
    <scope>NUCLEOTIDE SEQUENCE [LARGE SCALE GENOMIC DNA]</scope>
    <source>
        <strain evidence="1 2">CCUG 42621</strain>
    </source>
</reference>
<gene>
    <name evidence="1" type="ORF">QQA45_05885</name>
</gene>
<evidence type="ECO:0000313" key="2">
    <source>
        <dbReference type="Proteomes" id="UP001225134"/>
    </source>
</evidence>
<keyword evidence="2" id="KW-1185">Reference proteome</keyword>
<sequence length="226" mass="27057">MDYSDLYRVWELLGLDVAEYEKMKIKFDTDKSSCIKEYLDYEDDGEIKNFSEFWYYYLADNTNCIFHNIGLKGYTESIEKFLTKNKIEIENIDFSAYKEKEAYYSETLFDILISDVRYSLKDKNLDIFGINVGYDSLIYYILPKDVLKEIKKIAKNYLIFDCEKLEELYGEIFKLKQDIPNYTDIKVGDFIEKDKKTVDFYTLFDPKVKQNYKLSQISEDNLELYL</sequence>
<dbReference type="RefSeq" id="WP_285153245.1">
    <property type="nucleotide sequence ID" value="NZ_JASSPP010000010.1"/>
</dbReference>